<evidence type="ECO:0000313" key="2">
    <source>
        <dbReference type="Proteomes" id="UP000625804"/>
    </source>
</evidence>
<proteinExistence type="predicted"/>
<dbReference type="RefSeq" id="WP_173730170.1">
    <property type="nucleotide sequence ID" value="NZ_JABTTE010000003.1"/>
</dbReference>
<dbReference type="Proteomes" id="UP000625804">
    <property type="component" value="Unassembled WGS sequence"/>
</dbReference>
<accession>A0A8J8GCF5</accession>
<evidence type="ECO:0000313" key="1">
    <source>
        <dbReference type="EMBL" id="NSL50969.1"/>
    </source>
</evidence>
<comment type="caution">
    <text evidence="1">The sequence shown here is derived from an EMBL/GenBank/DDBJ whole genome shotgun (WGS) entry which is preliminary data.</text>
</comment>
<keyword evidence="2" id="KW-1185">Reference proteome</keyword>
<protein>
    <submittedName>
        <fullName evidence="1">Uncharacterized protein</fullName>
    </submittedName>
</protein>
<name>A0A8J8GCF5_9BACI</name>
<dbReference type="EMBL" id="JABTTE010000003">
    <property type="protein sequence ID" value="NSL50969.1"/>
    <property type="molecule type" value="Genomic_DNA"/>
</dbReference>
<dbReference type="AlphaFoldDB" id="A0A8J8GCF5"/>
<sequence length="72" mass="8386">MYTVHFYENKNLLLSQWLKNIPSVGDALKIKGRKGKVVEIQKVNETTIHVQVNLEKEIKKAPLLDTNKKKKR</sequence>
<reference evidence="1" key="1">
    <citation type="submission" date="2020-06" db="EMBL/GenBank/DDBJ databases">
        <title>A novel thermopfilic bacterium from Erzurum, Turkey.</title>
        <authorList>
            <person name="Adiguzel A."/>
            <person name="Ay H."/>
            <person name="Baltaci M.O."/>
        </authorList>
    </citation>
    <scope>NUCLEOTIDE SEQUENCE</scope>
    <source>
        <strain evidence="1">P2</strain>
    </source>
</reference>
<gene>
    <name evidence="1" type="ORF">HR057_04215</name>
</gene>
<organism evidence="1 2">
    <name type="scientific">Calidifontibacillus erzurumensis</name>
    <dbReference type="NCBI Taxonomy" id="2741433"/>
    <lineage>
        <taxon>Bacteria</taxon>
        <taxon>Bacillati</taxon>
        <taxon>Bacillota</taxon>
        <taxon>Bacilli</taxon>
        <taxon>Bacillales</taxon>
        <taxon>Bacillaceae</taxon>
        <taxon>Calidifontibacillus/Schinkia group</taxon>
        <taxon>Calidifontibacillus</taxon>
    </lineage>
</organism>